<reference evidence="1" key="2">
    <citation type="journal article" date="2015" name="Data Brief">
        <title>Shoot transcriptome of the giant reed, Arundo donax.</title>
        <authorList>
            <person name="Barrero R.A."/>
            <person name="Guerrero F.D."/>
            <person name="Moolhuijzen P."/>
            <person name="Goolsby J.A."/>
            <person name="Tidwell J."/>
            <person name="Bellgard S.E."/>
            <person name="Bellgard M.I."/>
        </authorList>
    </citation>
    <scope>NUCLEOTIDE SEQUENCE</scope>
    <source>
        <tissue evidence="1">Shoot tissue taken approximately 20 cm above the soil surface</tissue>
    </source>
</reference>
<dbReference type="EMBL" id="GBRH01192923">
    <property type="protein sequence ID" value="JAE04973.1"/>
    <property type="molecule type" value="Transcribed_RNA"/>
</dbReference>
<protein>
    <submittedName>
        <fullName evidence="1">Uncharacterized protein</fullName>
    </submittedName>
</protein>
<reference evidence="1" key="1">
    <citation type="submission" date="2014-09" db="EMBL/GenBank/DDBJ databases">
        <authorList>
            <person name="Magalhaes I.L.F."/>
            <person name="Oliveira U."/>
            <person name="Santos F.R."/>
            <person name="Vidigal T.H.D.A."/>
            <person name="Brescovit A.D."/>
            <person name="Santos A.J."/>
        </authorList>
    </citation>
    <scope>NUCLEOTIDE SEQUENCE</scope>
    <source>
        <tissue evidence="1">Shoot tissue taken approximately 20 cm above the soil surface</tissue>
    </source>
</reference>
<accession>A0A0A9F9N6</accession>
<evidence type="ECO:0000313" key="1">
    <source>
        <dbReference type="EMBL" id="JAE04973.1"/>
    </source>
</evidence>
<proteinExistence type="predicted"/>
<organism evidence="1">
    <name type="scientific">Arundo donax</name>
    <name type="common">Giant reed</name>
    <name type="synonym">Donax arundinaceus</name>
    <dbReference type="NCBI Taxonomy" id="35708"/>
    <lineage>
        <taxon>Eukaryota</taxon>
        <taxon>Viridiplantae</taxon>
        <taxon>Streptophyta</taxon>
        <taxon>Embryophyta</taxon>
        <taxon>Tracheophyta</taxon>
        <taxon>Spermatophyta</taxon>
        <taxon>Magnoliopsida</taxon>
        <taxon>Liliopsida</taxon>
        <taxon>Poales</taxon>
        <taxon>Poaceae</taxon>
        <taxon>PACMAD clade</taxon>
        <taxon>Arundinoideae</taxon>
        <taxon>Arundineae</taxon>
        <taxon>Arundo</taxon>
    </lineage>
</organism>
<dbReference type="AlphaFoldDB" id="A0A0A9F9N6"/>
<name>A0A0A9F9N6_ARUDO</name>
<sequence length="40" mass="4680">MQVCLKPERSSTLASYATRRCVMEIRSYLAMSFDLIFLFT</sequence>